<organism evidence="1">
    <name type="scientific">Anguilla anguilla</name>
    <name type="common">European freshwater eel</name>
    <name type="synonym">Muraena anguilla</name>
    <dbReference type="NCBI Taxonomy" id="7936"/>
    <lineage>
        <taxon>Eukaryota</taxon>
        <taxon>Metazoa</taxon>
        <taxon>Chordata</taxon>
        <taxon>Craniata</taxon>
        <taxon>Vertebrata</taxon>
        <taxon>Euteleostomi</taxon>
        <taxon>Actinopterygii</taxon>
        <taxon>Neopterygii</taxon>
        <taxon>Teleostei</taxon>
        <taxon>Anguilliformes</taxon>
        <taxon>Anguillidae</taxon>
        <taxon>Anguilla</taxon>
    </lineage>
</organism>
<protein>
    <submittedName>
        <fullName evidence="1">Uncharacterized protein</fullName>
    </submittedName>
</protein>
<proteinExistence type="predicted"/>
<evidence type="ECO:0000313" key="1">
    <source>
        <dbReference type="EMBL" id="JAH60090.1"/>
    </source>
</evidence>
<reference evidence="1" key="1">
    <citation type="submission" date="2014-11" db="EMBL/GenBank/DDBJ databases">
        <authorList>
            <person name="Amaro Gonzalez C."/>
        </authorList>
    </citation>
    <scope>NUCLEOTIDE SEQUENCE</scope>
</reference>
<reference evidence="1" key="2">
    <citation type="journal article" date="2015" name="Fish Shellfish Immunol.">
        <title>Early steps in the European eel (Anguilla anguilla)-Vibrio vulnificus interaction in the gills: Role of the RtxA13 toxin.</title>
        <authorList>
            <person name="Callol A."/>
            <person name="Pajuelo D."/>
            <person name="Ebbesson L."/>
            <person name="Teles M."/>
            <person name="MacKenzie S."/>
            <person name="Amaro C."/>
        </authorList>
    </citation>
    <scope>NUCLEOTIDE SEQUENCE</scope>
</reference>
<accession>A0A0E9U4I8</accession>
<name>A0A0E9U4I8_ANGAN</name>
<dbReference type="AlphaFoldDB" id="A0A0E9U4I8"/>
<dbReference type="EMBL" id="GBXM01048487">
    <property type="protein sequence ID" value="JAH60090.1"/>
    <property type="molecule type" value="Transcribed_RNA"/>
</dbReference>
<sequence>MTCNWLVAGPNSKFLGSLGSH</sequence>